<dbReference type="AlphaFoldDB" id="A0A956LWN4"/>
<dbReference type="Gene3D" id="2.60.40.10">
    <property type="entry name" value="Immunoglobulins"/>
    <property type="match status" value="1"/>
</dbReference>
<dbReference type="EMBL" id="JAGQHR010000106">
    <property type="protein sequence ID" value="MCA9727080.1"/>
    <property type="molecule type" value="Genomic_DNA"/>
</dbReference>
<gene>
    <name evidence="1" type="ORF">KC729_05300</name>
</gene>
<reference evidence="1" key="1">
    <citation type="submission" date="2020-04" db="EMBL/GenBank/DDBJ databases">
        <authorList>
            <person name="Zhang T."/>
        </authorList>
    </citation>
    <scope>NUCLEOTIDE SEQUENCE</scope>
    <source>
        <strain evidence="1">HKST-UBA01</strain>
    </source>
</reference>
<comment type="caution">
    <text evidence="1">The sequence shown here is derived from an EMBL/GenBank/DDBJ whole genome shotgun (WGS) entry which is preliminary data.</text>
</comment>
<evidence type="ECO:0000313" key="2">
    <source>
        <dbReference type="Proteomes" id="UP000697710"/>
    </source>
</evidence>
<sequence length="68" mass="7755">MWLALCLLPAVALTGCDPEDACCYEPDHHAPAAPRGLYTITQDERVELLWYPNGESDLDGYRIYRNDR</sequence>
<evidence type="ECO:0008006" key="3">
    <source>
        <dbReference type="Google" id="ProtNLM"/>
    </source>
</evidence>
<accession>A0A956LWN4</accession>
<evidence type="ECO:0000313" key="1">
    <source>
        <dbReference type="EMBL" id="MCA9727080.1"/>
    </source>
</evidence>
<protein>
    <recommendedName>
        <fullName evidence="3">Fibronectin type III domain-containing protein</fullName>
    </recommendedName>
</protein>
<reference evidence="1" key="2">
    <citation type="journal article" date="2021" name="Microbiome">
        <title>Successional dynamics and alternative stable states in a saline activated sludge microbial community over 9 years.</title>
        <authorList>
            <person name="Wang Y."/>
            <person name="Ye J."/>
            <person name="Ju F."/>
            <person name="Liu L."/>
            <person name="Boyd J.A."/>
            <person name="Deng Y."/>
            <person name="Parks D.H."/>
            <person name="Jiang X."/>
            <person name="Yin X."/>
            <person name="Woodcroft B.J."/>
            <person name="Tyson G.W."/>
            <person name="Hugenholtz P."/>
            <person name="Polz M.F."/>
            <person name="Zhang T."/>
        </authorList>
    </citation>
    <scope>NUCLEOTIDE SEQUENCE</scope>
    <source>
        <strain evidence="1">HKST-UBA01</strain>
    </source>
</reference>
<dbReference type="Proteomes" id="UP000697710">
    <property type="component" value="Unassembled WGS sequence"/>
</dbReference>
<proteinExistence type="predicted"/>
<name>A0A956LWN4_UNCEI</name>
<organism evidence="1 2">
    <name type="scientific">Eiseniibacteriota bacterium</name>
    <dbReference type="NCBI Taxonomy" id="2212470"/>
    <lineage>
        <taxon>Bacteria</taxon>
        <taxon>Candidatus Eiseniibacteriota</taxon>
    </lineage>
</organism>
<dbReference type="InterPro" id="IPR013783">
    <property type="entry name" value="Ig-like_fold"/>
</dbReference>
<feature type="non-terminal residue" evidence="1">
    <location>
        <position position="68"/>
    </location>
</feature>